<evidence type="ECO:0000256" key="10">
    <source>
        <dbReference type="ARBA" id="ARBA00022804"/>
    </source>
</evidence>
<proteinExistence type="inferred from homology"/>
<evidence type="ECO:0000256" key="8">
    <source>
        <dbReference type="ARBA" id="ARBA00022581"/>
    </source>
</evidence>
<keyword evidence="9" id="KW-1162">Viral penetration into host cytoplasm</keyword>
<keyword evidence="14" id="KW-1160">Virus entry into host cell</keyword>
<evidence type="ECO:0000256" key="15">
    <source>
        <dbReference type="ARBA" id="ARBA00046863"/>
    </source>
</evidence>
<evidence type="ECO:0000256" key="13">
    <source>
        <dbReference type="ARBA" id="ARBA00023125"/>
    </source>
</evidence>
<sequence>MALRRYRRVRRIPRRRRTGFRRRLYRRGRKFRARVAPGDMLCKLSKISSISVDNQTNHVYYTSVKLSDFDEWSNMRAVFQRTKIIKMKVTVMPLQNVANNSTSTVPAYCMIPWHQPPFGPTTNFNGMISIDKHKLRRQTQGCTQSYVPSILQMAKYQGSTGNDCVVVWRPTLSNDFAQETTIFGGAIGFQGDDSMEGRKTHFNIKIELYVKMVQQESIS</sequence>
<dbReference type="GeneID" id="37617107"/>
<keyword evidence="6" id="KW-0167">Capsid protein</keyword>
<comment type="subcellular location">
    <subcellularLocation>
        <location evidence="1">Host nucleus</location>
    </subcellularLocation>
    <subcellularLocation>
        <location evidence="2">Virion</location>
    </subcellularLocation>
</comment>
<accession>G1D7G3</accession>
<evidence type="ECO:0000313" key="16">
    <source>
        <dbReference type="EMBL" id="AEL87787.1"/>
    </source>
</evidence>
<reference evidence="16 17" key="1">
    <citation type="journal article" date="2011" name="J. Gen. Virol.">
        <title>Genetic diversity of novel circular ssDNA viruses in bats in China.</title>
        <authorList>
            <person name="Ge X."/>
            <person name="Li J."/>
            <person name="Peng C."/>
            <person name="Wu L."/>
            <person name="Yang X."/>
            <person name="Wu Y."/>
            <person name="Zhang Y."/>
            <person name="Shi Z."/>
        </authorList>
    </citation>
    <scope>NUCLEOTIDE SEQUENCE [LARGE SCALE GENOMIC DNA]</scope>
    <source>
        <strain evidence="16">YN-BtCV-2</strain>
    </source>
</reference>
<evidence type="ECO:0000256" key="2">
    <source>
        <dbReference type="ARBA" id="ARBA00004328"/>
    </source>
</evidence>
<dbReference type="InterPro" id="IPR003383">
    <property type="entry name" value="Circovirus_capsid"/>
</dbReference>
<evidence type="ECO:0000256" key="9">
    <source>
        <dbReference type="ARBA" id="ARBA00022595"/>
    </source>
</evidence>
<dbReference type="GO" id="GO:0075509">
    <property type="term" value="P:endocytosis involved in viral entry into host cell"/>
    <property type="evidence" value="ECO:0007669"/>
    <property type="project" value="UniProtKB-KW"/>
</dbReference>
<comment type="similarity">
    <text evidence="3">Belongs to the circoviridae capsid protein family.</text>
</comment>
<dbReference type="GO" id="GO:0019069">
    <property type="term" value="P:viral capsid assembly"/>
    <property type="evidence" value="ECO:0007669"/>
    <property type="project" value="InterPro"/>
</dbReference>
<dbReference type="KEGG" id="vg:37617107"/>
<protein>
    <submittedName>
        <fullName evidence="16">Putative capsid protein</fullName>
    </submittedName>
</protein>
<evidence type="ECO:0000256" key="14">
    <source>
        <dbReference type="ARBA" id="ARBA00023296"/>
    </source>
</evidence>
<dbReference type="GO" id="GO:0042025">
    <property type="term" value="C:host cell nucleus"/>
    <property type="evidence" value="ECO:0007669"/>
    <property type="project" value="UniProtKB-SubCell"/>
</dbReference>
<dbReference type="RefSeq" id="YP_009506286.1">
    <property type="nucleotide sequence ID" value="NC_038393.1"/>
</dbReference>
<keyword evidence="5" id="KW-1163">Viral penetration into host nucleus</keyword>
<keyword evidence="10" id="KW-1161">Viral attachment to host cell</keyword>
<comment type="subunit">
    <text evidence="15">Homomultimer. Assembles in the nucleus, presumably in an immature form, then migrates to the cytoplasm once assembled as mature virion. Interacts with Rep; this interaction relocates Rep into the nucleus.</text>
</comment>
<keyword evidence="8" id="KW-0945">Host-virus interaction</keyword>
<dbReference type="GO" id="GO:0039615">
    <property type="term" value="C:T=1 icosahedral viral capsid"/>
    <property type="evidence" value="ECO:0007669"/>
    <property type="project" value="UniProtKB-KW"/>
</dbReference>
<dbReference type="EMBL" id="JF938079">
    <property type="protein sequence ID" value="AEL87787.1"/>
    <property type="molecule type" value="Genomic_DNA"/>
</dbReference>
<keyword evidence="13" id="KW-0238">DNA-binding</keyword>
<name>G1D7G3_9CIRC</name>
<evidence type="ECO:0000256" key="12">
    <source>
        <dbReference type="ARBA" id="ARBA00022890"/>
    </source>
</evidence>
<keyword evidence="7" id="KW-1048">Host nucleus</keyword>
<keyword evidence="4" id="KW-1140">T=1 icosahedral capsid protein</keyword>
<evidence type="ECO:0000256" key="6">
    <source>
        <dbReference type="ARBA" id="ARBA00022561"/>
    </source>
</evidence>
<keyword evidence="12" id="KW-1164">Virus endocytosis by host</keyword>
<evidence type="ECO:0000256" key="5">
    <source>
        <dbReference type="ARBA" id="ARBA00022524"/>
    </source>
</evidence>
<dbReference type="GO" id="GO:0075732">
    <property type="term" value="P:viral penetration into host nucleus"/>
    <property type="evidence" value="ECO:0007669"/>
    <property type="project" value="UniProtKB-KW"/>
</dbReference>
<dbReference type="GO" id="GO:0003677">
    <property type="term" value="F:DNA binding"/>
    <property type="evidence" value="ECO:0007669"/>
    <property type="project" value="UniProtKB-KW"/>
</dbReference>
<evidence type="ECO:0000256" key="3">
    <source>
        <dbReference type="ARBA" id="ARBA00010301"/>
    </source>
</evidence>
<keyword evidence="11" id="KW-0946">Virion</keyword>
<evidence type="ECO:0000256" key="11">
    <source>
        <dbReference type="ARBA" id="ARBA00022844"/>
    </source>
</evidence>
<evidence type="ECO:0000256" key="7">
    <source>
        <dbReference type="ARBA" id="ARBA00022562"/>
    </source>
</evidence>
<evidence type="ECO:0000313" key="17">
    <source>
        <dbReference type="Proteomes" id="UP000156372"/>
    </source>
</evidence>
<dbReference type="Pfam" id="PF02443">
    <property type="entry name" value="Circo_capsid"/>
    <property type="match status" value="1"/>
</dbReference>
<evidence type="ECO:0000256" key="4">
    <source>
        <dbReference type="ARBA" id="ARBA00022431"/>
    </source>
</evidence>
<evidence type="ECO:0000256" key="1">
    <source>
        <dbReference type="ARBA" id="ARBA00004147"/>
    </source>
</evidence>
<dbReference type="OrthoDB" id="18040at10239"/>
<dbReference type="GO" id="GO:0019062">
    <property type="term" value="P:virion attachment to host cell"/>
    <property type="evidence" value="ECO:0007669"/>
    <property type="project" value="UniProtKB-KW"/>
</dbReference>
<organism evidence="16 17">
    <name type="scientific">Bat associated cyclovirus 2</name>
    <dbReference type="NCBI Taxonomy" id="2050585"/>
    <lineage>
        <taxon>Viruses</taxon>
        <taxon>Monodnaviria</taxon>
        <taxon>Shotokuvirae</taxon>
        <taxon>Cressdnaviricota</taxon>
        <taxon>Arfiviricetes</taxon>
        <taxon>Cirlivirales</taxon>
        <taxon>Circoviridae</taxon>
        <taxon>Cyclovirus</taxon>
        <taxon>Cyclovirus jemage</taxon>
    </lineage>
</organism>
<dbReference type="GO" id="GO:0043657">
    <property type="term" value="C:host cell"/>
    <property type="evidence" value="ECO:0007669"/>
    <property type="project" value="GOC"/>
</dbReference>
<keyword evidence="17" id="KW-1185">Reference proteome</keyword>
<dbReference type="Proteomes" id="UP000156372">
    <property type="component" value="Segment"/>
</dbReference>